<comment type="caution">
    <text evidence="2">The sequence shown here is derived from an EMBL/GenBank/DDBJ whole genome shotgun (WGS) entry which is preliminary data.</text>
</comment>
<dbReference type="SUPFAM" id="SSF55874">
    <property type="entry name" value="ATPase domain of HSP90 chaperone/DNA topoisomerase II/histidine kinase"/>
    <property type="match status" value="1"/>
</dbReference>
<feature type="compositionally biased region" description="Low complexity" evidence="1">
    <location>
        <begin position="1303"/>
        <end position="1329"/>
    </location>
</feature>
<feature type="region of interest" description="Disordered" evidence="1">
    <location>
        <begin position="1277"/>
        <end position="1329"/>
    </location>
</feature>
<dbReference type="InterPro" id="IPR036890">
    <property type="entry name" value="HATPase_C_sf"/>
</dbReference>
<organism evidence="2 3">
    <name type="scientific">Lepraria finkii</name>
    <dbReference type="NCBI Taxonomy" id="1340010"/>
    <lineage>
        <taxon>Eukaryota</taxon>
        <taxon>Fungi</taxon>
        <taxon>Dikarya</taxon>
        <taxon>Ascomycota</taxon>
        <taxon>Pezizomycotina</taxon>
        <taxon>Lecanoromycetes</taxon>
        <taxon>OSLEUM clade</taxon>
        <taxon>Lecanoromycetidae</taxon>
        <taxon>Lecanorales</taxon>
        <taxon>Lecanorineae</taxon>
        <taxon>Stereocaulaceae</taxon>
        <taxon>Lepraria</taxon>
    </lineage>
</organism>
<evidence type="ECO:0000256" key="1">
    <source>
        <dbReference type="SAM" id="MobiDB-lite"/>
    </source>
</evidence>
<dbReference type="NCBIfam" id="NF047352">
    <property type="entry name" value="P_loop_sacsin"/>
    <property type="match status" value="1"/>
</dbReference>
<dbReference type="Proteomes" id="UP001590951">
    <property type="component" value="Unassembled WGS sequence"/>
</dbReference>
<dbReference type="PANTHER" id="PTHR32387">
    <property type="entry name" value="WU:FJ29H11"/>
    <property type="match status" value="1"/>
</dbReference>
<evidence type="ECO:0000313" key="2">
    <source>
        <dbReference type="EMBL" id="KAL2047479.1"/>
    </source>
</evidence>
<feature type="compositionally biased region" description="Polar residues" evidence="1">
    <location>
        <begin position="1345"/>
        <end position="1361"/>
    </location>
</feature>
<accession>A0ABR4AS57</accession>
<proteinExistence type="predicted"/>
<name>A0ABR4AS57_9LECA</name>
<dbReference type="EMBL" id="JBHFEH010000100">
    <property type="protein sequence ID" value="KAL2047479.1"/>
    <property type="molecule type" value="Genomic_DNA"/>
</dbReference>
<keyword evidence="3" id="KW-1185">Reference proteome</keyword>
<feature type="region of interest" description="Disordered" evidence="1">
    <location>
        <begin position="1345"/>
        <end position="1365"/>
    </location>
</feature>
<protein>
    <submittedName>
        <fullName evidence="2">Uncharacterized protein</fullName>
    </submittedName>
</protein>
<gene>
    <name evidence="2" type="ORF">ABVK25_011506</name>
</gene>
<dbReference type="PANTHER" id="PTHR32387:SF0">
    <property type="entry name" value="PROTEIN NO VEIN"/>
    <property type="match status" value="1"/>
</dbReference>
<sequence>MPHLATNLYTKETRFVFELIQNAEDNHYTKAIAAKEEPFLSFTIHPDRIIVDSNEDGFNKQNVEAICSIGESSKTATQKQKGYIGEKGIGFKSVFKIASKVHIQSDPFYFYFDYDPEEGGLGMVTPFSEEHKDLPRNIRTRMILTLASTVDFNKLVKDFSDPDHLPDSLLMFLSQLKRLNIIIYNNVGRVSETTYSYRYDETDRQATLTKSSSVDGRRREETKYYHITKRTLQNLPKDSLRPDRNQAEVVLAFPVDAESIPIIQQQHVFAYLPVRQVGFSFQIKSDFVTQASREDVFQSPWNEAILDGVADTFQDAVLQFCKHPSLRFQWMEYLPSKTTISEQFWAKLLSRIVTRLKNAPIMLSRSEKYWKLPHQLKWLLPSCQDDDGEPLFEDLPNELYLSPGYKTCKHSDFNTLGIQNVTVDDLIERVRADLSKPNSKMKSPTTKASWHSRSADMLLLPFKNKWTLSKEVRGLPLIPLQDGSWVSGDVEFTFYPENAGVPVPTDIGVRLVDPAALNVTSRRRLFSELGVRDCNPTVIIRSIVGKYNRWNAVDLTHSIEHLRYLYWHMPESQKSLDRSIYLKDQEGAPVYRTFVTLGRDDLIVDDLYLESDEEYGAKRLLMQVKDGDKILAPQFLAHFLHVGYLNAVSPEARRYDLSWTDWLQKFAEVQGIPRLASSRDPTKLSDVFLHIAKHRGDRLVGALAAHWPSYSTSMTDEIAQTLSEACVTCENVGDRPLKRTYMPLSKLKKRCNELGIQGGIPFLELPPELSQELPEKWDFLKRFSVGYNANLAFYIDILVYTARVAPISGGNSRAVDVTVYEEIEKQSKVEDYALVRKVFETEKAVYLPHRGPADQAWVTPKKCVWKAPNFIDLWHPLAAMDYYNGNETLERLFCTILEVKDADWSHYISQLEEEKNRQGPHTLVSDIYDQLWEDSYNNVIWESIIERFEQGSLVYVAQQREWYPPSLCIWAKDSRISGKVSIATQYADLEEFFLNGLKVEEPDVDMYVEELRRLVASDKIPPTDGVKELIKQINSMGPRLGALERLEMSPMLPVKNVDGQIFLARKTDAFAIVDHETYQGLFSSKVPFLDYTKEEAHELQPFISALGLQERYISQLVQETSTVNVSSKSARLSNDIKQKAYALFRCAVHYGATDSHDQSVYRRFRDTDVHESSGISKTITLSLNGINPVTVEGARASLHIEEDDSQLRLYVPKDERLQELCFINSLPKGLVNYLGIDDLAAIKAFGDVLKARPVVIDDLLVELSIIRLRWPDPGYHPAPSDQSFEDNAGNGANAALSLAPSQPSYSRSSTPGRGPSTPRPASSASSSFASRTDYSYERSMYTPATPSFTGSMTTPRSSLTPVPTAARAQMSSTDAINNERYIALLDYVIASANGDQNATPVALSDTPFGIRSENQIQHDIKLGAAGELYAFECILNRWKLPNFNRSNWKSTIRREVCVHENYRDMLAWTGPETADIVYWDEAPNHILTNMLGEFLPMEGLQRGARIKYYLEVKTTTGECETRFFMSKAQVRRMRRAALVENQPTATAVYVILRVFNLGKKNMDIQIYVDPATMEKNGDLLFEGESYTVTVPVKAPAVDNTEEDLDEIL</sequence>
<reference evidence="2 3" key="1">
    <citation type="submission" date="2024-09" db="EMBL/GenBank/DDBJ databases">
        <title>Rethinking Asexuality: The Enigmatic Case of Functional Sexual Genes in Lepraria (Stereocaulaceae).</title>
        <authorList>
            <person name="Doellman M."/>
            <person name="Sun Y."/>
            <person name="Barcenas-Pena A."/>
            <person name="Lumbsch H.T."/>
            <person name="Grewe F."/>
        </authorList>
    </citation>
    <scope>NUCLEOTIDE SEQUENCE [LARGE SCALE GENOMIC DNA]</scope>
    <source>
        <strain evidence="2 3">Grewe 0041</strain>
    </source>
</reference>
<dbReference type="Gene3D" id="3.30.565.10">
    <property type="entry name" value="Histidine kinase-like ATPase, C-terminal domain"/>
    <property type="match status" value="1"/>
</dbReference>
<dbReference type="InterPro" id="IPR052957">
    <property type="entry name" value="Auxin_embryo_med"/>
</dbReference>
<evidence type="ECO:0000313" key="3">
    <source>
        <dbReference type="Proteomes" id="UP001590951"/>
    </source>
</evidence>